<name>A0ABP9CI05_9ACTN</name>
<evidence type="ECO:0000313" key="3">
    <source>
        <dbReference type="Proteomes" id="UP001501265"/>
    </source>
</evidence>
<accession>A0ABP9CI05</accession>
<proteinExistence type="predicted"/>
<feature type="compositionally biased region" description="Basic and acidic residues" evidence="1">
    <location>
        <begin position="51"/>
        <end position="77"/>
    </location>
</feature>
<dbReference type="Proteomes" id="UP001501265">
    <property type="component" value="Unassembled WGS sequence"/>
</dbReference>
<evidence type="ECO:0000313" key="2">
    <source>
        <dbReference type="EMBL" id="GAA4810935.1"/>
    </source>
</evidence>
<reference evidence="3" key="1">
    <citation type="journal article" date="2019" name="Int. J. Syst. Evol. Microbiol.">
        <title>The Global Catalogue of Microorganisms (GCM) 10K type strain sequencing project: providing services to taxonomists for standard genome sequencing and annotation.</title>
        <authorList>
            <consortium name="The Broad Institute Genomics Platform"/>
            <consortium name="The Broad Institute Genome Sequencing Center for Infectious Disease"/>
            <person name="Wu L."/>
            <person name="Ma J."/>
        </authorList>
    </citation>
    <scope>NUCLEOTIDE SEQUENCE [LARGE SCALE GENOMIC DNA]</scope>
    <source>
        <strain evidence="3">JCM 18081</strain>
    </source>
</reference>
<organism evidence="2 3">
    <name type="scientific">Streptomyces ziwulingensis</name>
    <dbReference type="NCBI Taxonomy" id="1045501"/>
    <lineage>
        <taxon>Bacteria</taxon>
        <taxon>Bacillati</taxon>
        <taxon>Actinomycetota</taxon>
        <taxon>Actinomycetes</taxon>
        <taxon>Kitasatosporales</taxon>
        <taxon>Streptomycetaceae</taxon>
        <taxon>Streptomyces</taxon>
    </lineage>
</organism>
<evidence type="ECO:0000256" key="1">
    <source>
        <dbReference type="SAM" id="MobiDB-lite"/>
    </source>
</evidence>
<feature type="region of interest" description="Disordered" evidence="1">
    <location>
        <begin position="37"/>
        <end position="115"/>
    </location>
</feature>
<comment type="caution">
    <text evidence="2">The sequence shown here is derived from an EMBL/GenBank/DDBJ whole genome shotgun (WGS) entry which is preliminary data.</text>
</comment>
<dbReference type="EMBL" id="BAABIG010000052">
    <property type="protein sequence ID" value="GAA4810935.1"/>
    <property type="molecule type" value="Genomic_DNA"/>
</dbReference>
<gene>
    <name evidence="2" type="ORF">GCM10023220_47210</name>
</gene>
<protein>
    <submittedName>
        <fullName evidence="2">Uncharacterized protein</fullName>
    </submittedName>
</protein>
<keyword evidence="3" id="KW-1185">Reference proteome</keyword>
<sequence>MPGLVVCGGDVGAEDDLVAAFACLSGRGATAVIGERSPDDDRVAADVGGKGGERTLGEVDPSRRAKGAREQGSRGSRETNLNCGTALRGAAQGLGSPSVSGQDRDSSRFCHSILP</sequence>